<feature type="compositionally biased region" description="Basic and acidic residues" evidence="3">
    <location>
        <begin position="140"/>
        <end position="163"/>
    </location>
</feature>
<dbReference type="Pfam" id="PF00501">
    <property type="entry name" value="AMP-binding"/>
    <property type="match status" value="1"/>
</dbReference>
<keyword evidence="2 6" id="KW-0436">Ligase</keyword>
<keyword evidence="7" id="KW-1185">Reference proteome</keyword>
<sequence length="575" mass="62203">MYPGVHASADPDKPAVLADRTGEVLTYGQLEERSVRLANRLHAAGLRPGDHLALLSDNDPRCLEVYWAALRSGLYLTAVNSHLTPDEAAYIVRDCGARALVVSAALAELATALVPRTPQIAVRLAYGSRGGPPQEQPWGSDRRNGADHRQDRSQDQNRGRGQDRSQGQDQNRGRGRGGGNECAGERSGLAEHGDYEQALANASPRPPAHQPRGADMLYSSGTTGRPKGIQPPLPGDDLTTSASPLVTLFTALYGFDTSTVYLSPAPLYHAAPLRFCAVVTATGGTVVLMDGFEPVRALELLERHEVTHSQWVPTMFVRMLKLPEEVRTRYGRPSLRVAVHAAAPCPAEVKRRMMEWWGPVLYEYYASTEGNGLTAITPQEWLRKPGSVGRSGPLGEVRVCADDGTEVPAGVTGTVYFARDELPFTYHNDPGRTAEAQHPRHPTWTTTGDIGHVDEDGYLFLTDRKAFTIISGGVNIYPQEIEDCLTLHPKVADVAVLGVPDAEMGESVHAVVQAAADSAPAPGAELERELLAYVREHLAGYKVPRTVEFTDRLPRTPTGKLAKGVLKHRGAAAGQ</sequence>
<dbReference type="OrthoDB" id="9803968at2"/>
<dbReference type="PANTHER" id="PTHR43201:SF5">
    <property type="entry name" value="MEDIUM-CHAIN ACYL-COA LIGASE ACSF2, MITOCHONDRIAL"/>
    <property type="match status" value="1"/>
</dbReference>
<dbReference type="InterPro" id="IPR045851">
    <property type="entry name" value="AMP-bd_C_sf"/>
</dbReference>
<dbReference type="Gene3D" id="3.30.300.30">
    <property type="match status" value="1"/>
</dbReference>
<dbReference type="RefSeq" id="WP_075000898.1">
    <property type="nucleotide sequence ID" value="NZ_FOGO01000006.1"/>
</dbReference>
<proteinExistence type="inferred from homology"/>
<feature type="domain" description="AMP-binding enzyme C-terminal" evidence="5">
    <location>
        <begin position="480"/>
        <end position="560"/>
    </location>
</feature>
<evidence type="ECO:0000259" key="5">
    <source>
        <dbReference type="Pfam" id="PF13193"/>
    </source>
</evidence>
<evidence type="ECO:0000313" key="7">
    <source>
        <dbReference type="Proteomes" id="UP000182841"/>
    </source>
</evidence>
<dbReference type="Gene3D" id="3.40.50.980">
    <property type="match status" value="1"/>
</dbReference>
<comment type="similarity">
    <text evidence="1">Belongs to the ATP-dependent AMP-binding enzyme family.</text>
</comment>
<dbReference type="PANTHER" id="PTHR43201">
    <property type="entry name" value="ACYL-COA SYNTHETASE"/>
    <property type="match status" value="1"/>
</dbReference>
<dbReference type="InterPro" id="IPR042099">
    <property type="entry name" value="ANL_N_sf"/>
</dbReference>
<gene>
    <name evidence="6" type="ORF">SAMN05421870_106297</name>
</gene>
<organism evidence="6 7">
    <name type="scientific">Streptomyces qinglanensis</name>
    <dbReference type="NCBI Taxonomy" id="943816"/>
    <lineage>
        <taxon>Bacteria</taxon>
        <taxon>Bacillati</taxon>
        <taxon>Actinomycetota</taxon>
        <taxon>Actinomycetes</taxon>
        <taxon>Kitasatosporales</taxon>
        <taxon>Streptomycetaceae</taxon>
        <taxon>Streptomyces</taxon>
    </lineage>
</organism>
<dbReference type="PROSITE" id="PS00455">
    <property type="entry name" value="AMP_BINDING"/>
    <property type="match status" value="1"/>
</dbReference>
<dbReference type="Gene3D" id="3.40.50.12780">
    <property type="entry name" value="N-terminal domain of ligase-like"/>
    <property type="match status" value="1"/>
</dbReference>
<dbReference type="GO" id="GO:0031956">
    <property type="term" value="F:medium-chain fatty acid-CoA ligase activity"/>
    <property type="evidence" value="ECO:0007669"/>
    <property type="project" value="TreeGrafter"/>
</dbReference>
<name>A0A1H9TNS4_9ACTN</name>
<dbReference type="GO" id="GO:0006631">
    <property type="term" value="P:fatty acid metabolic process"/>
    <property type="evidence" value="ECO:0007669"/>
    <property type="project" value="TreeGrafter"/>
</dbReference>
<accession>A0A1H9TNS4</accession>
<feature type="region of interest" description="Disordered" evidence="3">
    <location>
        <begin position="200"/>
        <end position="236"/>
    </location>
</feature>
<evidence type="ECO:0000313" key="6">
    <source>
        <dbReference type="EMBL" id="SER98654.1"/>
    </source>
</evidence>
<reference evidence="7" key="1">
    <citation type="submission" date="2016-10" db="EMBL/GenBank/DDBJ databases">
        <authorList>
            <person name="Varghese N."/>
            <person name="Submissions S."/>
        </authorList>
    </citation>
    <scope>NUCLEOTIDE SEQUENCE [LARGE SCALE GENOMIC DNA]</scope>
    <source>
        <strain evidence="7">CGMCC 4.6825</strain>
    </source>
</reference>
<feature type="region of interest" description="Disordered" evidence="3">
    <location>
        <begin position="125"/>
        <end position="187"/>
    </location>
</feature>
<protein>
    <submittedName>
        <fullName evidence="6">Acyl-CoA synthetase (AMP-forming)/AMP-acid ligase II</fullName>
    </submittedName>
</protein>
<dbReference type="AlphaFoldDB" id="A0A1H9TNS4"/>
<dbReference type="Pfam" id="PF13193">
    <property type="entry name" value="AMP-binding_C"/>
    <property type="match status" value="1"/>
</dbReference>
<evidence type="ECO:0000256" key="1">
    <source>
        <dbReference type="ARBA" id="ARBA00006432"/>
    </source>
</evidence>
<dbReference type="InterPro" id="IPR000873">
    <property type="entry name" value="AMP-dep_synth/lig_dom"/>
</dbReference>
<feature type="domain" description="AMP-dependent synthetase/ligase" evidence="4">
    <location>
        <begin position="7"/>
        <end position="419"/>
    </location>
</feature>
<dbReference type="InterPro" id="IPR025110">
    <property type="entry name" value="AMP-bd_C"/>
</dbReference>
<dbReference type="SUPFAM" id="SSF56801">
    <property type="entry name" value="Acetyl-CoA synthetase-like"/>
    <property type="match status" value="1"/>
</dbReference>
<evidence type="ECO:0000259" key="4">
    <source>
        <dbReference type="Pfam" id="PF00501"/>
    </source>
</evidence>
<dbReference type="Proteomes" id="UP000182841">
    <property type="component" value="Unassembled WGS sequence"/>
</dbReference>
<evidence type="ECO:0000256" key="2">
    <source>
        <dbReference type="ARBA" id="ARBA00022598"/>
    </source>
</evidence>
<evidence type="ECO:0000256" key="3">
    <source>
        <dbReference type="SAM" id="MobiDB-lite"/>
    </source>
</evidence>
<dbReference type="EMBL" id="FOGO01000006">
    <property type="protein sequence ID" value="SER98654.1"/>
    <property type="molecule type" value="Genomic_DNA"/>
</dbReference>
<dbReference type="InterPro" id="IPR020845">
    <property type="entry name" value="AMP-binding_CS"/>
</dbReference>